<evidence type="ECO:0000256" key="9">
    <source>
        <dbReference type="HAMAP-Rule" id="MF_00236"/>
    </source>
</evidence>
<dbReference type="GO" id="GO:0043953">
    <property type="term" value="P:protein transport by the Tat complex"/>
    <property type="evidence" value="ECO:0007669"/>
    <property type="project" value="UniProtKB-UniRule"/>
</dbReference>
<organism evidence="11 12">
    <name type="scientific">Cohnella cholangitidis</name>
    <dbReference type="NCBI Taxonomy" id="2598458"/>
    <lineage>
        <taxon>Bacteria</taxon>
        <taxon>Bacillati</taxon>
        <taxon>Bacillota</taxon>
        <taxon>Bacilli</taxon>
        <taxon>Bacillales</taxon>
        <taxon>Paenibacillaceae</taxon>
        <taxon>Cohnella</taxon>
    </lineage>
</organism>
<keyword evidence="6 9" id="KW-1133">Transmembrane helix</keyword>
<dbReference type="NCBIfam" id="TIGR01411">
    <property type="entry name" value="tatAE"/>
    <property type="match status" value="1"/>
</dbReference>
<keyword evidence="4 9" id="KW-0812">Transmembrane</keyword>
<name>A0A7G5BUU3_9BACL</name>
<dbReference type="InterPro" id="IPR003369">
    <property type="entry name" value="TatA/B/E"/>
</dbReference>
<keyword evidence="8 9" id="KW-0472">Membrane</keyword>
<dbReference type="Pfam" id="PF02416">
    <property type="entry name" value="TatA_B_E"/>
    <property type="match status" value="1"/>
</dbReference>
<dbReference type="PANTHER" id="PTHR42982">
    <property type="entry name" value="SEC-INDEPENDENT PROTEIN TRANSLOCASE PROTEIN TATA"/>
    <property type="match status" value="1"/>
</dbReference>
<dbReference type="HAMAP" id="MF_00236">
    <property type="entry name" value="TatA_E"/>
    <property type="match status" value="1"/>
</dbReference>
<dbReference type="Gene3D" id="1.20.5.3310">
    <property type="match status" value="1"/>
</dbReference>
<dbReference type="GO" id="GO:0033281">
    <property type="term" value="C:TAT protein transport complex"/>
    <property type="evidence" value="ECO:0007669"/>
    <property type="project" value="UniProtKB-UniRule"/>
</dbReference>
<evidence type="ECO:0000256" key="4">
    <source>
        <dbReference type="ARBA" id="ARBA00022692"/>
    </source>
</evidence>
<keyword evidence="12" id="KW-1185">Reference proteome</keyword>
<comment type="function">
    <text evidence="9">Part of the twin-arginine translocation (Tat) system that transports large folded proteins containing a characteristic twin-arginine motif in their signal peptide across membranes. TatA could form the protein-conducting channel of the Tat system.</text>
</comment>
<sequence>MPFGNIGIGGLILILIIALIIFGPSKLPELGRAFGRTLSEFKSATREMVNGSDDKDKDSKEADKGLSATATASDATPRLSVVEKSNG</sequence>
<feature type="compositionally biased region" description="Basic and acidic residues" evidence="10">
    <location>
        <begin position="52"/>
        <end position="64"/>
    </location>
</feature>
<accession>A0A7G5BUU3</accession>
<dbReference type="Proteomes" id="UP000515679">
    <property type="component" value="Chromosome"/>
</dbReference>
<feature type="transmembrane region" description="Helical" evidence="9">
    <location>
        <begin position="6"/>
        <end position="23"/>
    </location>
</feature>
<comment type="similarity">
    <text evidence="9">Belongs to the TatA/E family.</text>
</comment>
<evidence type="ECO:0000256" key="2">
    <source>
        <dbReference type="ARBA" id="ARBA00022448"/>
    </source>
</evidence>
<dbReference type="EMBL" id="CP041969">
    <property type="protein sequence ID" value="QMV40727.1"/>
    <property type="molecule type" value="Genomic_DNA"/>
</dbReference>
<feature type="region of interest" description="Disordered" evidence="10">
    <location>
        <begin position="47"/>
        <end position="87"/>
    </location>
</feature>
<dbReference type="KEGG" id="cchl:FPL14_05555"/>
<keyword evidence="2 9" id="KW-0813">Transport</keyword>
<keyword evidence="3 9" id="KW-1003">Cell membrane</keyword>
<reference evidence="11 12" key="1">
    <citation type="submission" date="2019-07" db="EMBL/GenBank/DDBJ databases">
        <authorList>
            <person name="Kim J.K."/>
            <person name="Cheong H.-M."/>
            <person name="Choi Y."/>
            <person name="Hwang K.J."/>
            <person name="Lee S."/>
            <person name="Choi C."/>
        </authorList>
    </citation>
    <scope>NUCLEOTIDE SEQUENCE [LARGE SCALE GENOMIC DNA]</scope>
    <source>
        <strain evidence="11 12">KS 22</strain>
    </source>
</reference>
<dbReference type="InterPro" id="IPR006312">
    <property type="entry name" value="TatA/E"/>
</dbReference>
<proteinExistence type="inferred from homology"/>
<evidence type="ECO:0000256" key="5">
    <source>
        <dbReference type="ARBA" id="ARBA00022927"/>
    </source>
</evidence>
<dbReference type="NCBIfam" id="NF011430">
    <property type="entry name" value="PRK14861.1"/>
    <property type="match status" value="1"/>
</dbReference>
<dbReference type="RefSeq" id="WP_182302083.1">
    <property type="nucleotide sequence ID" value="NZ_CP041969.1"/>
</dbReference>
<evidence type="ECO:0000256" key="8">
    <source>
        <dbReference type="ARBA" id="ARBA00023136"/>
    </source>
</evidence>
<evidence type="ECO:0000256" key="6">
    <source>
        <dbReference type="ARBA" id="ARBA00022989"/>
    </source>
</evidence>
<keyword evidence="5 9" id="KW-0653">Protein transport</keyword>
<evidence type="ECO:0000313" key="11">
    <source>
        <dbReference type="EMBL" id="QMV40727.1"/>
    </source>
</evidence>
<gene>
    <name evidence="9 11" type="primary">tatA</name>
    <name evidence="11" type="ORF">FPL14_05555</name>
</gene>
<evidence type="ECO:0000313" key="12">
    <source>
        <dbReference type="Proteomes" id="UP000515679"/>
    </source>
</evidence>
<keyword evidence="7 9" id="KW-0811">Translocation</keyword>
<protein>
    <recommendedName>
        <fullName evidence="9">Sec-independent protein translocase protein TatA</fullName>
    </recommendedName>
</protein>
<comment type="subunit">
    <text evidence="9">Forms a complex with TatC.</text>
</comment>
<evidence type="ECO:0000256" key="1">
    <source>
        <dbReference type="ARBA" id="ARBA00004162"/>
    </source>
</evidence>
<dbReference type="GO" id="GO:0008320">
    <property type="term" value="F:protein transmembrane transporter activity"/>
    <property type="evidence" value="ECO:0007669"/>
    <property type="project" value="UniProtKB-UniRule"/>
</dbReference>
<comment type="subcellular location">
    <subcellularLocation>
        <location evidence="1 9">Cell membrane</location>
        <topology evidence="1 9">Single-pass membrane protein</topology>
    </subcellularLocation>
</comment>
<evidence type="ECO:0000256" key="10">
    <source>
        <dbReference type="SAM" id="MobiDB-lite"/>
    </source>
</evidence>
<dbReference type="AlphaFoldDB" id="A0A7G5BUU3"/>
<evidence type="ECO:0000256" key="7">
    <source>
        <dbReference type="ARBA" id="ARBA00023010"/>
    </source>
</evidence>
<evidence type="ECO:0000256" key="3">
    <source>
        <dbReference type="ARBA" id="ARBA00022475"/>
    </source>
</evidence>
<dbReference type="PRINTS" id="PR01506">
    <property type="entry name" value="TATBPROTEIN"/>
</dbReference>
<dbReference type="PANTHER" id="PTHR42982:SF1">
    <property type="entry name" value="SEC-INDEPENDENT PROTEIN TRANSLOCASE PROTEIN TATA"/>
    <property type="match status" value="1"/>
</dbReference>